<dbReference type="Proteomes" id="UP000652761">
    <property type="component" value="Unassembled WGS sequence"/>
</dbReference>
<accession>A0A843WPX6</accession>
<organism evidence="1 2">
    <name type="scientific">Colocasia esculenta</name>
    <name type="common">Wild taro</name>
    <name type="synonym">Arum esculentum</name>
    <dbReference type="NCBI Taxonomy" id="4460"/>
    <lineage>
        <taxon>Eukaryota</taxon>
        <taxon>Viridiplantae</taxon>
        <taxon>Streptophyta</taxon>
        <taxon>Embryophyta</taxon>
        <taxon>Tracheophyta</taxon>
        <taxon>Spermatophyta</taxon>
        <taxon>Magnoliopsida</taxon>
        <taxon>Liliopsida</taxon>
        <taxon>Araceae</taxon>
        <taxon>Aroideae</taxon>
        <taxon>Colocasieae</taxon>
        <taxon>Colocasia</taxon>
    </lineage>
</organism>
<reference evidence="1" key="1">
    <citation type="submission" date="2017-07" db="EMBL/GenBank/DDBJ databases">
        <title>Taro Niue Genome Assembly and Annotation.</title>
        <authorList>
            <person name="Atibalentja N."/>
            <person name="Keating K."/>
            <person name="Fields C.J."/>
        </authorList>
    </citation>
    <scope>NUCLEOTIDE SEQUENCE</scope>
    <source>
        <strain evidence="1">Niue_2</strain>
        <tissue evidence="1">Leaf</tissue>
    </source>
</reference>
<dbReference type="AlphaFoldDB" id="A0A843WPX6"/>
<protein>
    <submittedName>
        <fullName evidence="1">Uncharacterized protein</fullName>
    </submittedName>
</protein>
<evidence type="ECO:0000313" key="2">
    <source>
        <dbReference type="Proteomes" id="UP000652761"/>
    </source>
</evidence>
<proteinExistence type="predicted"/>
<comment type="caution">
    <text evidence="1">The sequence shown here is derived from an EMBL/GenBank/DDBJ whole genome shotgun (WGS) entry which is preliminary data.</text>
</comment>
<gene>
    <name evidence="1" type="ORF">Taro_044922</name>
</gene>
<keyword evidence="2" id="KW-1185">Reference proteome</keyword>
<evidence type="ECO:0000313" key="1">
    <source>
        <dbReference type="EMBL" id="MQM12009.1"/>
    </source>
</evidence>
<name>A0A843WPX6_COLES</name>
<dbReference type="EMBL" id="NMUH01005169">
    <property type="protein sequence ID" value="MQM12009.1"/>
    <property type="molecule type" value="Genomic_DNA"/>
</dbReference>
<sequence>MDVDVKISDLHALQTLKLRGQASPAIGEMSPTTNRLSHHLSGIEKTLARSCIKTELWRLQSGDSRLHPATYCIRRAAGTSGKTSPTAVKPLCDGISRKHVIGHFTLENLKS</sequence>